<dbReference type="Pfam" id="PF13628">
    <property type="entry name" value="DUF4142"/>
    <property type="match status" value="1"/>
</dbReference>
<organism evidence="2 3">
    <name type="scientific">Noviluteimonas caseinilytica</name>
    <dbReference type="NCBI Taxonomy" id="2675101"/>
    <lineage>
        <taxon>Bacteria</taxon>
        <taxon>Pseudomonadati</taxon>
        <taxon>Pseudomonadota</taxon>
        <taxon>Gammaproteobacteria</taxon>
        <taxon>Lysobacterales</taxon>
        <taxon>Lysobacteraceae</taxon>
        <taxon>Noviluteimonas</taxon>
    </lineage>
</organism>
<name>A0ABN6FUH1_9GAMM</name>
<gene>
    <name evidence="2" type="ORF">LYSCAS_16180</name>
</gene>
<dbReference type="PROSITE" id="PS51257">
    <property type="entry name" value="PROKAR_LIPOPROTEIN"/>
    <property type="match status" value="1"/>
</dbReference>
<dbReference type="RefSeq" id="WP_213433390.1">
    <property type="nucleotide sequence ID" value="NZ_AP024545.1"/>
</dbReference>
<keyword evidence="3" id="KW-1185">Reference proteome</keyword>
<dbReference type="EMBL" id="AP024545">
    <property type="protein sequence ID" value="BCT92594.1"/>
    <property type="molecule type" value="Genomic_DNA"/>
</dbReference>
<evidence type="ECO:0000313" key="2">
    <source>
        <dbReference type="EMBL" id="BCT92594.1"/>
    </source>
</evidence>
<evidence type="ECO:0000259" key="1">
    <source>
        <dbReference type="Pfam" id="PF13628"/>
    </source>
</evidence>
<feature type="domain" description="DUF4142" evidence="1">
    <location>
        <begin position="94"/>
        <end position="220"/>
    </location>
</feature>
<dbReference type="InterPro" id="IPR025419">
    <property type="entry name" value="DUF4142"/>
</dbReference>
<reference evidence="2 3" key="1">
    <citation type="submission" date="2021-03" db="EMBL/GenBank/DDBJ databases">
        <title>Complete Genome Sequences of Two Lysobacter Strains Isolated from Sea Water (Lysobacter caseinilyticus) and Soil (Lysobacter helvus) in South Korea.</title>
        <authorList>
            <person name="Watanabe Y."/>
            <person name="Arakawa K."/>
        </authorList>
    </citation>
    <scope>NUCLEOTIDE SEQUENCE [LARGE SCALE GENOMIC DNA]</scope>
    <source>
        <strain evidence="2 3">KVB24</strain>
    </source>
</reference>
<sequence>MDRNHTGLHITQAALAVALGLALGGCNRTTPEDTGVAATSTALPPAVATPPPMETTTAMPPAVTTTMPPATTAIMPPATTTGMPPAAGAMLTDADKAFLADVVRSNEEEIATTELAMAQGGTKAKAVSQMLNADHMGLRTEIATLAPAIPAPPGKAPASLAGMKAGAFDGRLFATYIDQHQKAIAAFTAASKNTALSEPVRSLATNTLPKLQQHLQAVKDAQRT</sequence>
<proteinExistence type="predicted"/>
<dbReference type="Proteomes" id="UP000681317">
    <property type="component" value="Chromosome"/>
</dbReference>
<accession>A0ABN6FUH1</accession>
<protein>
    <recommendedName>
        <fullName evidence="1">DUF4142 domain-containing protein</fullName>
    </recommendedName>
</protein>
<evidence type="ECO:0000313" key="3">
    <source>
        <dbReference type="Proteomes" id="UP000681317"/>
    </source>
</evidence>